<feature type="domain" description="Tyrosinase copper-binding" evidence="6">
    <location>
        <begin position="344"/>
        <end position="355"/>
    </location>
</feature>
<proteinExistence type="predicted"/>
<reference evidence="7 8" key="1">
    <citation type="journal article" date="2013" name="BMC Genomics">
        <title>Genomics-driven discovery of the pneumocandin biosynthetic gene cluster in the fungus Glarea lozoyensis.</title>
        <authorList>
            <person name="Chen L."/>
            <person name="Yue Q."/>
            <person name="Zhang X."/>
            <person name="Xiang M."/>
            <person name="Wang C."/>
            <person name="Li S."/>
            <person name="Che Y."/>
            <person name="Ortiz-Lopez F.J."/>
            <person name="Bills G.F."/>
            <person name="Liu X."/>
            <person name="An Z."/>
        </authorList>
    </citation>
    <scope>NUCLEOTIDE SEQUENCE [LARGE SCALE GENOMIC DNA]</scope>
    <source>
        <strain evidence="8">ATCC 20868 / MF5171</strain>
    </source>
</reference>
<dbReference type="KEGG" id="glz:GLAREA_01250"/>
<evidence type="ECO:0000313" key="7">
    <source>
        <dbReference type="EMBL" id="EPE25338.1"/>
    </source>
</evidence>
<dbReference type="Gene3D" id="1.10.1280.10">
    <property type="entry name" value="Di-copper center containing domain from catechol oxidase"/>
    <property type="match status" value="1"/>
</dbReference>
<dbReference type="eggNOG" id="ENOG502R1BY">
    <property type="taxonomic scope" value="Eukaryota"/>
</dbReference>
<organism evidence="7 8">
    <name type="scientific">Glarea lozoyensis (strain ATCC 20868 / MF5171)</name>
    <dbReference type="NCBI Taxonomy" id="1116229"/>
    <lineage>
        <taxon>Eukaryota</taxon>
        <taxon>Fungi</taxon>
        <taxon>Dikarya</taxon>
        <taxon>Ascomycota</taxon>
        <taxon>Pezizomycotina</taxon>
        <taxon>Leotiomycetes</taxon>
        <taxon>Helotiales</taxon>
        <taxon>Helotiaceae</taxon>
        <taxon>Glarea</taxon>
    </lineage>
</organism>
<dbReference type="RefSeq" id="XP_008086657.1">
    <property type="nucleotide sequence ID" value="XM_008088466.1"/>
</dbReference>
<dbReference type="InterPro" id="IPR002227">
    <property type="entry name" value="Tyrosinase_Cu-bd"/>
</dbReference>
<evidence type="ECO:0000256" key="5">
    <source>
        <dbReference type="SAM" id="SignalP"/>
    </source>
</evidence>
<gene>
    <name evidence="7" type="ORF">GLAREA_01250</name>
</gene>
<feature type="chain" id="PRO_5004519804" evidence="5">
    <location>
        <begin position="26"/>
        <end position="641"/>
    </location>
</feature>
<evidence type="ECO:0000256" key="4">
    <source>
        <dbReference type="ARBA" id="ARBA00023033"/>
    </source>
</evidence>
<dbReference type="PROSITE" id="PS00498">
    <property type="entry name" value="TYROSINASE_2"/>
    <property type="match status" value="1"/>
</dbReference>
<dbReference type="AlphaFoldDB" id="S3DFC4"/>
<dbReference type="HOGENOM" id="CLU_013691_3_0_1"/>
<keyword evidence="8" id="KW-1185">Reference proteome</keyword>
<dbReference type="SUPFAM" id="SSF48056">
    <property type="entry name" value="Di-copper centre-containing domain"/>
    <property type="match status" value="1"/>
</dbReference>
<dbReference type="OrthoDB" id="6132182at2759"/>
<dbReference type="Gene3D" id="2.60.310.20">
    <property type="match status" value="1"/>
</dbReference>
<dbReference type="GeneID" id="19460308"/>
<keyword evidence="2" id="KW-0479">Metal-binding</keyword>
<keyword evidence="3" id="KW-0560">Oxidoreductase</keyword>
<evidence type="ECO:0000256" key="3">
    <source>
        <dbReference type="ARBA" id="ARBA00023002"/>
    </source>
</evidence>
<comment type="cofactor">
    <cofactor evidence="1">
        <name>Cu(2+)</name>
        <dbReference type="ChEBI" id="CHEBI:29036"/>
    </cofactor>
</comment>
<dbReference type="OMA" id="NGYCTHV"/>
<protein>
    <submittedName>
        <fullName evidence="7">Di-copper centre-containing</fullName>
    </submittedName>
</protein>
<dbReference type="PANTHER" id="PTHR11474">
    <property type="entry name" value="TYROSINASE FAMILY MEMBER"/>
    <property type="match status" value="1"/>
</dbReference>
<evidence type="ECO:0000259" key="6">
    <source>
        <dbReference type="PROSITE" id="PS00498"/>
    </source>
</evidence>
<dbReference type="InterPro" id="IPR041640">
    <property type="entry name" value="Tyrosinase_C"/>
</dbReference>
<dbReference type="Pfam" id="PF00264">
    <property type="entry name" value="Tyrosinase"/>
    <property type="match status" value="1"/>
</dbReference>
<dbReference type="EMBL" id="KE145371">
    <property type="protein sequence ID" value="EPE25338.1"/>
    <property type="molecule type" value="Genomic_DNA"/>
</dbReference>
<dbReference type="Proteomes" id="UP000016922">
    <property type="component" value="Unassembled WGS sequence"/>
</dbReference>
<dbReference type="PRINTS" id="PR00092">
    <property type="entry name" value="TYROSINASE"/>
</dbReference>
<dbReference type="GO" id="GO:0046872">
    <property type="term" value="F:metal ion binding"/>
    <property type="evidence" value="ECO:0007669"/>
    <property type="project" value="UniProtKB-KW"/>
</dbReference>
<name>S3DFC4_GLAL2</name>
<dbReference type="STRING" id="1116229.S3DFC4"/>
<evidence type="ECO:0000256" key="2">
    <source>
        <dbReference type="ARBA" id="ARBA00022723"/>
    </source>
</evidence>
<feature type="signal peptide" evidence="5">
    <location>
        <begin position="1"/>
        <end position="25"/>
    </location>
</feature>
<sequence>MRFHSTARLLQFILTATCMADYAYSIPSTPPSTPGSLHKRYEYGVSKERFIKRSTEHVVTTGIHVGKGPDGSLPQRLEIRELEKDKLMWTLYILGLDMLQWTPQTDKFSWYQIMGIHGRPFQPYDGAVAGPGGETHGYCSHVSSLLPTWHRPYLVFYEQVLHGLVQEIAAMFPEGEVRDNYTTAAEKFRIPYWDWAAPPPPGEDVFPESVGALPYVDADGPAGVQRIANPLFSYQFQPLDTKQLPNLPFTLYPQTMRYPDAVVGDATSQNHQVTTNMDKNSGVFRSRLYNLFTNYRDYSTFSNEAWIPESNMGEFDSLESIHDQVHGFTGGGGHMSYIDYSAFDPLFMLHHTMVDRCFAIWQVINPDSYVEPMPAQFASYTVPVGSIVDMHTPLQPFYNSSGGFWDSSSIRSTETFGYVYPETASNGTGIDKALVINAINRLYGPDTTDSELPIRADAQIRDTAHTYEYQEWIANILVRKHALSGPFFIHLFLGPIDPDPKNWSTSKSLIGSHCIFDRIDADERGLGCNCTGDLVTGTIPLTGALREVVRRGLEGAVEGEGNDGLNGGGLEGLKSLEREDVEPFLKRNLRFKLSFLNYTGVEAERVDSLRIKVVTARVVRGGEGRLPVWGGFVEVGGVGEG</sequence>
<accession>S3DFC4</accession>
<keyword evidence="5" id="KW-0732">Signal</keyword>
<evidence type="ECO:0000313" key="8">
    <source>
        <dbReference type="Proteomes" id="UP000016922"/>
    </source>
</evidence>
<dbReference type="InterPro" id="IPR050316">
    <property type="entry name" value="Tyrosinase/Hemocyanin"/>
</dbReference>
<dbReference type="Pfam" id="PF18132">
    <property type="entry name" value="Tyrosinase_C"/>
    <property type="match status" value="1"/>
</dbReference>
<dbReference type="InterPro" id="IPR008922">
    <property type="entry name" value="Di-copper_centre_dom_sf"/>
</dbReference>
<dbReference type="PANTHER" id="PTHR11474:SF32">
    <property type="entry name" value="TYROSINASE"/>
    <property type="match status" value="1"/>
</dbReference>
<evidence type="ECO:0000256" key="1">
    <source>
        <dbReference type="ARBA" id="ARBA00001973"/>
    </source>
</evidence>
<keyword evidence="4" id="KW-0503">Monooxygenase</keyword>
<dbReference type="GO" id="GO:0004497">
    <property type="term" value="F:monooxygenase activity"/>
    <property type="evidence" value="ECO:0007669"/>
    <property type="project" value="UniProtKB-KW"/>
</dbReference>